<comment type="caution">
    <text evidence="16">The sequence shown here is derived from an EMBL/GenBank/DDBJ whole genome shotgun (WGS) entry which is preliminary data.</text>
</comment>
<evidence type="ECO:0000259" key="15">
    <source>
        <dbReference type="PROSITE" id="PS51163"/>
    </source>
</evidence>
<dbReference type="Pfam" id="PF01300">
    <property type="entry name" value="Sua5_yciO_yrdC"/>
    <property type="match status" value="1"/>
</dbReference>
<evidence type="ECO:0000256" key="7">
    <source>
        <dbReference type="ARBA" id="ARBA00022694"/>
    </source>
</evidence>
<keyword evidence="8 13" id="KW-0548">Nucleotidyltransferase</keyword>
<dbReference type="EC" id="2.7.7.87" evidence="3 13"/>
<comment type="catalytic activity">
    <reaction evidence="12 13">
        <text>L-threonine + hydrogencarbonate + ATP = L-threonylcarbamoyladenylate + diphosphate + H2O</text>
        <dbReference type="Rhea" id="RHEA:36407"/>
        <dbReference type="ChEBI" id="CHEBI:15377"/>
        <dbReference type="ChEBI" id="CHEBI:17544"/>
        <dbReference type="ChEBI" id="CHEBI:30616"/>
        <dbReference type="ChEBI" id="CHEBI:33019"/>
        <dbReference type="ChEBI" id="CHEBI:57926"/>
        <dbReference type="ChEBI" id="CHEBI:73682"/>
        <dbReference type="EC" id="2.7.7.87"/>
    </reaction>
</comment>
<keyword evidence="6 13" id="KW-0808">Transferase</keyword>
<dbReference type="PROSITE" id="PS51163">
    <property type="entry name" value="YRDC"/>
    <property type="match status" value="1"/>
</dbReference>
<keyword evidence="9 13" id="KW-0547">Nucleotide-binding</keyword>
<feature type="compositionally biased region" description="Basic and acidic residues" evidence="14">
    <location>
        <begin position="218"/>
        <end position="235"/>
    </location>
</feature>
<evidence type="ECO:0000313" key="16">
    <source>
        <dbReference type="EMBL" id="MBE5035856.1"/>
    </source>
</evidence>
<comment type="function">
    <text evidence="13">Required for the formation of a threonylcarbamoyl group on adenosine at position 37 (t(6)A37) in tRNAs that read codons beginning with adenine.</text>
</comment>
<evidence type="ECO:0000256" key="12">
    <source>
        <dbReference type="ARBA" id="ARBA00048366"/>
    </source>
</evidence>
<feature type="region of interest" description="Disordered" evidence="14">
    <location>
        <begin position="218"/>
        <end position="239"/>
    </location>
</feature>
<dbReference type="PANTHER" id="PTHR17490">
    <property type="entry name" value="SUA5"/>
    <property type="match status" value="1"/>
</dbReference>
<keyword evidence="5 13" id="KW-0963">Cytoplasm</keyword>
<comment type="similarity">
    <text evidence="2 13">Belongs to the SUA5 family.</text>
</comment>
<evidence type="ECO:0000256" key="6">
    <source>
        <dbReference type="ARBA" id="ARBA00022679"/>
    </source>
</evidence>
<reference evidence="16 17" key="1">
    <citation type="submission" date="2020-10" db="EMBL/GenBank/DDBJ databases">
        <title>ChiBAC.</title>
        <authorList>
            <person name="Zenner C."/>
            <person name="Hitch T.C.A."/>
            <person name="Clavel T."/>
        </authorList>
    </citation>
    <scope>NUCLEOTIDE SEQUENCE [LARGE SCALE GENOMIC DNA]</scope>
    <source>
        <strain evidence="16 17">DSM 108706</strain>
    </source>
</reference>
<evidence type="ECO:0000256" key="2">
    <source>
        <dbReference type="ARBA" id="ARBA00007663"/>
    </source>
</evidence>
<evidence type="ECO:0000256" key="11">
    <source>
        <dbReference type="ARBA" id="ARBA00029774"/>
    </source>
</evidence>
<name>A0ABR9QY99_9FIRM</name>
<proteinExistence type="inferred from homology"/>
<comment type="subcellular location">
    <subcellularLocation>
        <location evidence="1 13">Cytoplasm</location>
    </subcellularLocation>
</comment>
<gene>
    <name evidence="16" type="ORF">INF20_06155</name>
</gene>
<dbReference type="RefSeq" id="WP_226385505.1">
    <property type="nucleotide sequence ID" value="NZ_JADCKA010000010.1"/>
</dbReference>
<protein>
    <recommendedName>
        <fullName evidence="4 13">Threonylcarbamoyl-AMP synthase</fullName>
        <shortName evidence="13">TC-AMP synthase</shortName>
        <ecNumber evidence="3 13">2.7.7.87</ecNumber>
    </recommendedName>
    <alternativeName>
        <fullName evidence="11 13">L-threonylcarbamoyladenylate synthase</fullName>
    </alternativeName>
</protein>
<dbReference type="InterPro" id="IPR050156">
    <property type="entry name" value="TC-AMP_synthase_SUA5"/>
</dbReference>
<sequence>MKTLHLKETAEDIKKAAEIIKKGGLVAFPTETVYGLGANGLDAKAAAGIYKAKGRPSDNPMILHISELSELQEITDHISDNAIKMAEAFWPGPLTMIFQRNDKVPDVTTGGLDTVGVRMPSDPTARALIKESGVPIAAPSANLSGKPSPTKASHVAHDMDGRIDAIIYGGDCAVGIESTVVSVKDDEIVILRPGKITAADMEAVTGLKVSVDPAIALDKDEKGKGSSDNDDKDFKPMAPGMKYRHYAPDAEMLVIEGEADKVKAEIEKRKKDLESEGKKVGVIFFGTKDFDEAAHDLFARLREMDEQQVDVILAGAVEKTGLGYAVMNRMLKSAGNNVIKV</sequence>
<evidence type="ECO:0000256" key="4">
    <source>
        <dbReference type="ARBA" id="ARBA00015492"/>
    </source>
</evidence>
<evidence type="ECO:0000256" key="5">
    <source>
        <dbReference type="ARBA" id="ARBA00022490"/>
    </source>
</evidence>
<keyword evidence="10 13" id="KW-0067">ATP-binding</keyword>
<dbReference type="InterPro" id="IPR038385">
    <property type="entry name" value="Sua5/YwlC_C"/>
</dbReference>
<organism evidence="16 17">
    <name type="scientific">Gallibacter intestinalis</name>
    <dbReference type="NCBI Taxonomy" id="2779356"/>
    <lineage>
        <taxon>Bacteria</taxon>
        <taxon>Bacillati</taxon>
        <taxon>Bacillota</taxon>
        <taxon>Clostridia</taxon>
        <taxon>Eubacteriales</taxon>
        <taxon>Eubacteriaceae</taxon>
        <taxon>Gallibacter</taxon>
    </lineage>
</organism>
<evidence type="ECO:0000256" key="3">
    <source>
        <dbReference type="ARBA" id="ARBA00012584"/>
    </source>
</evidence>
<evidence type="ECO:0000256" key="1">
    <source>
        <dbReference type="ARBA" id="ARBA00004496"/>
    </source>
</evidence>
<evidence type="ECO:0000256" key="10">
    <source>
        <dbReference type="ARBA" id="ARBA00022840"/>
    </source>
</evidence>
<evidence type="ECO:0000256" key="13">
    <source>
        <dbReference type="PIRNR" id="PIRNR004930"/>
    </source>
</evidence>
<accession>A0ABR9QY99</accession>
<dbReference type="PIRSF" id="PIRSF004930">
    <property type="entry name" value="Tln_factor_SUA5"/>
    <property type="match status" value="1"/>
</dbReference>
<dbReference type="Proteomes" id="UP001516588">
    <property type="component" value="Unassembled WGS sequence"/>
</dbReference>
<dbReference type="SUPFAM" id="SSF55821">
    <property type="entry name" value="YrdC/RibB"/>
    <property type="match status" value="1"/>
</dbReference>
<evidence type="ECO:0000313" key="17">
    <source>
        <dbReference type="Proteomes" id="UP001516588"/>
    </source>
</evidence>
<dbReference type="NCBIfam" id="TIGR00057">
    <property type="entry name" value="L-threonylcarbamoyladenylate synthase"/>
    <property type="match status" value="1"/>
</dbReference>
<dbReference type="Gene3D" id="3.40.50.11030">
    <property type="entry name" value="Threonylcarbamoyl-AMP synthase, C-terminal domain"/>
    <property type="match status" value="1"/>
</dbReference>
<dbReference type="InterPro" id="IPR005145">
    <property type="entry name" value="Sua5_C"/>
</dbReference>
<dbReference type="Pfam" id="PF03481">
    <property type="entry name" value="Sua5_C"/>
    <property type="match status" value="1"/>
</dbReference>
<dbReference type="EMBL" id="JADCKA010000010">
    <property type="protein sequence ID" value="MBE5035856.1"/>
    <property type="molecule type" value="Genomic_DNA"/>
</dbReference>
<dbReference type="InterPro" id="IPR010923">
    <property type="entry name" value="T(6)A37_SUA5"/>
</dbReference>
<evidence type="ECO:0000256" key="9">
    <source>
        <dbReference type="ARBA" id="ARBA00022741"/>
    </source>
</evidence>
<dbReference type="Gene3D" id="3.90.870.10">
    <property type="entry name" value="DHBP synthase"/>
    <property type="match status" value="1"/>
</dbReference>
<dbReference type="PANTHER" id="PTHR17490:SF16">
    <property type="entry name" value="THREONYLCARBAMOYL-AMP SYNTHASE"/>
    <property type="match status" value="1"/>
</dbReference>
<dbReference type="InterPro" id="IPR017945">
    <property type="entry name" value="DHBP_synth_RibB-like_a/b_dom"/>
</dbReference>
<feature type="domain" description="YrdC-like" evidence="15">
    <location>
        <begin position="10"/>
        <end position="196"/>
    </location>
</feature>
<evidence type="ECO:0000256" key="8">
    <source>
        <dbReference type="ARBA" id="ARBA00022695"/>
    </source>
</evidence>
<evidence type="ECO:0000256" key="14">
    <source>
        <dbReference type="SAM" id="MobiDB-lite"/>
    </source>
</evidence>
<keyword evidence="7 13" id="KW-0819">tRNA processing</keyword>
<keyword evidence="17" id="KW-1185">Reference proteome</keyword>
<dbReference type="InterPro" id="IPR006070">
    <property type="entry name" value="Sua5-like_dom"/>
</dbReference>